<organism evidence="9 10">
    <name type="scientific">Linum tenue</name>
    <dbReference type="NCBI Taxonomy" id="586396"/>
    <lineage>
        <taxon>Eukaryota</taxon>
        <taxon>Viridiplantae</taxon>
        <taxon>Streptophyta</taxon>
        <taxon>Embryophyta</taxon>
        <taxon>Tracheophyta</taxon>
        <taxon>Spermatophyta</taxon>
        <taxon>Magnoliopsida</taxon>
        <taxon>eudicotyledons</taxon>
        <taxon>Gunneridae</taxon>
        <taxon>Pentapetalae</taxon>
        <taxon>rosids</taxon>
        <taxon>fabids</taxon>
        <taxon>Malpighiales</taxon>
        <taxon>Linaceae</taxon>
        <taxon>Linum</taxon>
    </lineage>
</organism>
<feature type="region of interest" description="Disordered" evidence="6">
    <location>
        <begin position="269"/>
        <end position="347"/>
    </location>
</feature>
<evidence type="ECO:0000256" key="4">
    <source>
        <dbReference type="ARBA" id="ARBA00022927"/>
    </source>
</evidence>
<dbReference type="GO" id="GO:0005737">
    <property type="term" value="C:cytoplasm"/>
    <property type="evidence" value="ECO:0007669"/>
    <property type="project" value="UniProtKB-ARBA"/>
</dbReference>
<dbReference type="InterPro" id="IPR038425">
    <property type="entry name" value="GAT_sf"/>
</dbReference>
<accession>A0AAV0M7M6</accession>
<dbReference type="SMART" id="SM00288">
    <property type="entry name" value="VHS"/>
    <property type="match status" value="1"/>
</dbReference>
<dbReference type="GO" id="GO:0043130">
    <property type="term" value="F:ubiquitin binding"/>
    <property type="evidence" value="ECO:0007669"/>
    <property type="project" value="InterPro"/>
</dbReference>
<comment type="similarity">
    <text evidence="2">Belongs to the TOM1 family.</text>
</comment>
<dbReference type="CDD" id="cd14231">
    <property type="entry name" value="GAT_GGA-like_plant"/>
    <property type="match status" value="1"/>
</dbReference>
<keyword evidence="4" id="KW-0653">Protein transport</keyword>
<dbReference type="Pfam" id="PF00790">
    <property type="entry name" value="VHS"/>
    <property type="match status" value="1"/>
</dbReference>
<evidence type="ECO:0000256" key="3">
    <source>
        <dbReference type="ARBA" id="ARBA00022448"/>
    </source>
</evidence>
<evidence type="ECO:0000256" key="2">
    <source>
        <dbReference type="ARBA" id="ARBA00007708"/>
    </source>
</evidence>
<dbReference type="PANTHER" id="PTHR45898:SF4">
    <property type="entry name" value="TARGET OF MYB PROTEIN 1"/>
    <property type="match status" value="1"/>
</dbReference>
<feature type="compositionally biased region" description="Basic and acidic residues" evidence="6">
    <location>
        <begin position="673"/>
        <end position="688"/>
    </location>
</feature>
<proteinExistence type="inferred from homology"/>
<dbReference type="Gene3D" id="1.25.40.90">
    <property type="match status" value="1"/>
</dbReference>
<feature type="compositionally biased region" description="Low complexity" evidence="6">
    <location>
        <begin position="314"/>
        <end position="323"/>
    </location>
</feature>
<dbReference type="PROSITE" id="PS50909">
    <property type="entry name" value="GAT"/>
    <property type="match status" value="1"/>
</dbReference>
<dbReference type="InterPro" id="IPR044836">
    <property type="entry name" value="TOL_plant"/>
</dbReference>
<dbReference type="PANTHER" id="PTHR45898">
    <property type="entry name" value="TOM1-LIKE PROTEIN"/>
    <property type="match status" value="1"/>
</dbReference>
<keyword evidence="5" id="KW-0472">Membrane</keyword>
<protein>
    <submittedName>
        <fullName evidence="9">Uncharacterized protein</fullName>
    </submittedName>
</protein>
<dbReference type="Proteomes" id="UP001154282">
    <property type="component" value="Unassembled WGS sequence"/>
</dbReference>
<keyword evidence="3" id="KW-0813">Transport</keyword>
<dbReference type="PROSITE" id="PS50179">
    <property type="entry name" value="VHS"/>
    <property type="match status" value="1"/>
</dbReference>
<dbReference type="Gene3D" id="1.20.58.160">
    <property type="match status" value="1"/>
</dbReference>
<dbReference type="FunFam" id="1.20.58.160:FF:000004">
    <property type="entry name" value="TOM1-like protein 2"/>
    <property type="match status" value="1"/>
</dbReference>
<dbReference type="AlphaFoldDB" id="A0AAV0M7M6"/>
<comment type="subcellular location">
    <subcellularLocation>
        <location evidence="1">Membrane</location>
        <topology evidence="1">Peripheral membrane protein</topology>
    </subcellularLocation>
</comment>
<comment type="caution">
    <text evidence="9">The sequence shown here is derived from an EMBL/GenBank/DDBJ whole genome shotgun (WGS) entry which is preliminary data.</text>
</comment>
<feature type="region of interest" description="Disordered" evidence="6">
    <location>
        <begin position="142"/>
        <end position="180"/>
    </location>
</feature>
<keyword evidence="10" id="KW-1185">Reference proteome</keyword>
<dbReference type="GO" id="GO:0016020">
    <property type="term" value="C:membrane"/>
    <property type="evidence" value="ECO:0007669"/>
    <property type="project" value="UniProtKB-SubCell"/>
</dbReference>
<dbReference type="CDD" id="cd03561">
    <property type="entry name" value="VHS"/>
    <property type="match status" value="1"/>
</dbReference>
<feature type="compositionally biased region" description="Polar residues" evidence="6">
    <location>
        <begin position="154"/>
        <end position="164"/>
    </location>
</feature>
<reference evidence="9" key="1">
    <citation type="submission" date="2022-08" db="EMBL/GenBank/DDBJ databases">
        <authorList>
            <person name="Gutierrez-Valencia J."/>
        </authorList>
    </citation>
    <scope>NUCLEOTIDE SEQUENCE</scope>
</reference>
<dbReference type="EMBL" id="CAMGYJ010000007">
    <property type="protein sequence ID" value="CAI0441478.1"/>
    <property type="molecule type" value="Genomic_DNA"/>
</dbReference>
<dbReference type="Pfam" id="PF03127">
    <property type="entry name" value="GAT"/>
    <property type="match status" value="1"/>
</dbReference>
<feature type="compositionally biased region" description="Polar residues" evidence="6">
    <location>
        <begin position="301"/>
        <end position="313"/>
    </location>
</feature>
<sequence>MVNPMVERATSDMLIGPDWAMNIEICDMCNHDPGQAKDVVKGIKKRLGSKNAKVQLLALTLLETIIKNCGDIVHMQVAEKDLLHDMVKIARKKPDFHVKEKVLTLIDTWQEAFGGPRARYPQYYAAYQELLRAGAVFPQRSEQSAPVFTPPQTQPLSSYPQNLRNPEARPDPAEPSESEFPTLSLSEIQNARGIMDVLAEMLSALDPGNKEGLRQEVIVDLVDQCRTYKQRVVHLVNSTADESLLCQGLALNDDLQRILAKHEAISSGTVLPKDKPKTDAQPSGSLVDVGGPLVDVAGASKQPNRESPSSSSGAAQPLNQLLLPAPPTSNGPANPKMDLLSGDDFSSPKAGDTSLALVPVGETQATASPSQQNALVLFDMFSDNQPNGVVNNPANTVNMHPTPFDGQNNTMTQQFQPQQNFQSPEQPGMYPNGTTPNTGSPFMQGAVPAWNGQLTQQPQQPASPVYGSQTDGSLPPPPWEAQLAADGVGSPVAGSQYPSQPMQVTQVVVTHSQPMTNHMHPMGPMGAEPGVGIYIQPSSSAPMSPMSNPAAGGQGNPYFGMQYPQPAGAGQQYMGMGMGMPPQLPMYPQQQQQQQQHMYSNQMAGYGYGYGGGGGGGGMYGQQPQKHQLTPQQQRYLEQKMYGMSVRDDSSLRSSSSYSLPSSNSSSMVPKPSKPEDKLFGDLVDLTKFKPAKTSGGSM</sequence>
<feature type="region of interest" description="Disordered" evidence="6">
    <location>
        <begin position="646"/>
        <end position="699"/>
    </location>
</feature>
<dbReference type="GO" id="GO:0035091">
    <property type="term" value="F:phosphatidylinositol binding"/>
    <property type="evidence" value="ECO:0007669"/>
    <property type="project" value="InterPro"/>
</dbReference>
<dbReference type="InterPro" id="IPR008942">
    <property type="entry name" value="ENTH_VHS"/>
</dbReference>
<evidence type="ECO:0000259" key="8">
    <source>
        <dbReference type="PROSITE" id="PS50909"/>
    </source>
</evidence>
<name>A0AAV0M7M6_9ROSI</name>
<dbReference type="SUPFAM" id="SSF89009">
    <property type="entry name" value="GAT-like domain"/>
    <property type="match status" value="1"/>
</dbReference>
<feature type="domain" description="GAT" evidence="8">
    <location>
        <begin position="179"/>
        <end position="267"/>
    </location>
</feature>
<evidence type="ECO:0000259" key="7">
    <source>
        <dbReference type="PROSITE" id="PS50179"/>
    </source>
</evidence>
<feature type="compositionally biased region" description="Low complexity" evidence="6">
    <location>
        <begin position="652"/>
        <end position="671"/>
    </location>
</feature>
<dbReference type="InterPro" id="IPR002014">
    <property type="entry name" value="VHS_dom"/>
</dbReference>
<dbReference type="InterPro" id="IPR004152">
    <property type="entry name" value="GAT_dom"/>
</dbReference>
<dbReference type="SUPFAM" id="SSF48464">
    <property type="entry name" value="ENTH/VHS domain"/>
    <property type="match status" value="1"/>
</dbReference>
<evidence type="ECO:0000256" key="5">
    <source>
        <dbReference type="ARBA" id="ARBA00023136"/>
    </source>
</evidence>
<evidence type="ECO:0000256" key="1">
    <source>
        <dbReference type="ARBA" id="ARBA00004170"/>
    </source>
</evidence>
<evidence type="ECO:0000313" key="9">
    <source>
        <dbReference type="EMBL" id="CAI0441478.1"/>
    </source>
</evidence>
<gene>
    <name evidence="9" type="ORF">LITE_LOCUS26889</name>
</gene>
<evidence type="ECO:0000313" key="10">
    <source>
        <dbReference type="Proteomes" id="UP001154282"/>
    </source>
</evidence>
<feature type="domain" description="VHS" evidence="7">
    <location>
        <begin position="9"/>
        <end position="138"/>
    </location>
</feature>
<feature type="region of interest" description="Disordered" evidence="6">
    <location>
        <begin position="454"/>
        <end position="473"/>
    </location>
</feature>
<evidence type="ECO:0000256" key="6">
    <source>
        <dbReference type="SAM" id="MobiDB-lite"/>
    </source>
</evidence>
<dbReference type="GO" id="GO:0043328">
    <property type="term" value="P:protein transport to vacuole involved in ubiquitin-dependent protein catabolic process via the multivesicular body sorting pathway"/>
    <property type="evidence" value="ECO:0007669"/>
    <property type="project" value="InterPro"/>
</dbReference>
<feature type="compositionally biased region" description="Polar residues" evidence="6">
    <location>
        <begin position="454"/>
        <end position="472"/>
    </location>
</feature>
<dbReference type="FunFam" id="1.25.40.90:FF:000028">
    <property type="entry name" value="TOM1-like protein 2"/>
    <property type="match status" value="1"/>
</dbReference>